<dbReference type="PANTHER" id="PTHR31221:SF261">
    <property type="entry name" value="OS03G0657400 PROTEIN"/>
    <property type="match status" value="1"/>
</dbReference>
<dbReference type="InterPro" id="IPR044810">
    <property type="entry name" value="WRKY_plant"/>
</dbReference>
<dbReference type="SMART" id="SM00774">
    <property type="entry name" value="WRKY"/>
    <property type="match status" value="1"/>
</dbReference>
<dbReference type="PANTHER" id="PTHR31221">
    <property type="entry name" value="WRKY TRANSCRIPTION FACTOR PROTEIN 1-RELATED"/>
    <property type="match status" value="1"/>
</dbReference>
<keyword evidence="2" id="KW-0805">Transcription regulation</keyword>
<dbReference type="OrthoDB" id="754936at2759"/>
<reference evidence="8" key="1">
    <citation type="journal article" date="2022" name="Front. Genet.">
        <title>Chromosome-Scale Assembly of the Dendrobium nobile Genome Provides Insights Into the Molecular Mechanism of the Biosynthesis of the Medicinal Active Ingredient of Dendrobium.</title>
        <authorList>
            <person name="Xu Q."/>
            <person name="Niu S.-C."/>
            <person name="Li K.-L."/>
            <person name="Zheng P.-J."/>
            <person name="Zhang X.-J."/>
            <person name="Jia Y."/>
            <person name="Liu Y."/>
            <person name="Niu Y.-X."/>
            <person name="Yu L.-H."/>
            <person name="Chen D.-F."/>
            <person name="Zhang G.-Q."/>
        </authorList>
    </citation>
    <scope>NUCLEOTIDE SEQUENCE</scope>
    <source>
        <tissue evidence="8">Leaf</tissue>
    </source>
</reference>
<dbReference type="Gene3D" id="2.20.25.80">
    <property type="entry name" value="WRKY domain"/>
    <property type="match status" value="1"/>
</dbReference>
<dbReference type="AlphaFoldDB" id="A0A8T3AR38"/>
<dbReference type="Proteomes" id="UP000829196">
    <property type="component" value="Unassembled WGS sequence"/>
</dbReference>
<feature type="domain" description="WRKY" evidence="7">
    <location>
        <begin position="27"/>
        <end position="92"/>
    </location>
</feature>
<protein>
    <recommendedName>
        <fullName evidence="7">WRKY domain-containing protein</fullName>
    </recommendedName>
</protein>
<keyword evidence="5" id="KW-0539">Nucleus</keyword>
<keyword evidence="3" id="KW-0238">DNA-binding</keyword>
<dbReference type="SUPFAM" id="SSF118290">
    <property type="entry name" value="WRKY DNA-binding domain"/>
    <property type="match status" value="1"/>
</dbReference>
<name>A0A8T3AR38_DENNO</name>
<evidence type="ECO:0000313" key="9">
    <source>
        <dbReference type="Proteomes" id="UP000829196"/>
    </source>
</evidence>
<keyword evidence="4" id="KW-0804">Transcription</keyword>
<dbReference type="Pfam" id="PF03106">
    <property type="entry name" value="WRKY"/>
    <property type="match status" value="1"/>
</dbReference>
<dbReference type="SMR" id="A0A8T3AR38"/>
<dbReference type="InterPro" id="IPR003657">
    <property type="entry name" value="WRKY_dom"/>
</dbReference>
<feature type="region of interest" description="Disordered" evidence="6">
    <location>
        <begin position="1"/>
        <end position="21"/>
    </location>
</feature>
<dbReference type="EMBL" id="JAGYWB010000014">
    <property type="protein sequence ID" value="KAI0498484.1"/>
    <property type="molecule type" value="Genomic_DNA"/>
</dbReference>
<evidence type="ECO:0000256" key="3">
    <source>
        <dbReference type="ARBA" id="ARBA00023125"/>
    </source>
</evidence>
<dbReference type="GO" id="GO:0003700">
    <property type="term" value="F:DNA-binding transcription factor activity"/>
    <property type="evidence" value="ECO:0007669"/>
    <property type="project" value="InterPro"/>
</dbReference>
<dbReference type="GO" id="GO:0043565">
    <property type="term" value="F:sequence-specific DNA binding"/>
    <property type="evidence" value="ECO:0007669"/>
    <property type="project" value="InterPro"/>
</dbReference>
<evidence type="ECO:0000313" key="8">
    <source>
        <dbReference type="EMBL" id="KAI0498484.1"/>
    </source>
</evidence>
<evidence type="ECO:0000259" key="7">
    <source>
        <dbReference type="PROSITE" id="PS50811"/>
    </source>
</evidence>
<dbReference type="PROSITE" id="PS50811">
    <property type="entry name" value="WRKY"/>
    <property type="match status" value="1"/>
</dbReference>
<evidence type="ECO:0000256" key="5">
    <source>
        <dbReference type="ARBA" id="ARBA00023242"/>
    </source>
</evidence>
<evidence type="ECO:0000256" key="6">
    <source>
        <dbReference type="SAM" id="MobiDB-lite"/>
    </source>
</evidence>
<keyword evidence="9" id="KW-1185">Reference proteome</keyword>
<organism evidence="8 9">
    <name type="scientific">Dendrobium nobile</name>
    <name type="common">Orchid</name>
    <dbReference type="NCBI Taxonomy" id="94219"/>
    <lineage>
        <taxon>Eukaryota</taxon>
        <taxon>Viridiplantae</taxon>
        <taxon>Streptophyta</taxon>
        <taxon>Embryophyta</taxon>
        <taxon>Tracheophyta</taxon>
        <taxon>Spermatophyta</taxon>
        <taxon>Magnoliopsida</taxon>
        <taxon>Liliopsida</taxon>
        <taxon>Asparagales</taxon>
        <taxon>Orchidaceae</taxon>
        <taxon>Epidendroideae</taxon>
        <taxon>Malaxideae</taxon>
        <taxon>Dendrobiinae</taxon>
        <taxon>Dendrobium</taxon>
    </lineage>
</organism>
<evidence type="ECO:0000256" key="4">
    <source>
        <dbReference type="ARBA" id="ARBA00023163"/>
    </source>
</evidence>
<comment type="caution">
    <text evidence="8">The sequence shown here is derived from an EMBL/GenBank/DDBJ whole genome shotgun (WGS) entry which is preliminary data.</text>
</comment>
<gene>
    <name evidence="8" type="ORF">KFK09_019372</name>
</gene>
<comment type="subcellular location">
    <subcellularLocation>
        <location evidence="1">Nucleus</location>
    </subcellularLocation>
</comment>
<sequence>MASSTSTIIDQEEEAKEKNIAEERNNRTITIREDDYKWRKYGKKYIHKIKKFRSYFRCVNKNCKARKKVEWPPNEPNNIETTYEGVHNHRALVGRSENEEAGIAANQYDLATQIFGSART</sequence>
<proteinExistence type="predicted"/>
<evidence type="ECO:0000256" key="1">
    <source>
        <dbReference type="ARBA" id="ARBA00004123"/>
    </source>
</evidence>
<evidence type="ECO:0000256" key="2">
    <source>
        <dbReference type="ARBA" id="ARBA00023015"/>
    </source>
</evidence>
<dbReference type="GO" id="GO:0005634">
    <property type="term" value="C:nucleus"/>
    <property type="evidence" value="ECO:0007669"/>
    <property type="project" value="UniProtKB-SubCell"/>
</dbReference>
<accession>A0A8T3AR38</accession>
<dbReference type="InterPro" id="IPR036576">
    <property type="entry name" value="WRKY_dom_sf"/>
</dbReference>